<dbReference type="InterPro" id="IPR045063">
    <property type="entry name" value="Dynamin_N"/>
</dbReference>
<dbReference type="AlphaFoldDB" id="A0A0D1CKJ8"/>
<protein>
    <submittedName>
        <fullName evidence="8">Der_1 protein</fullName>
    </submittedName>
</protein>
<dbReference type="PANTHER" id="PTHR10465">
    <property type="entry name" value="TRANSMEMBRANE GTPASE FZO1"/>
    <property type="match status" value="1"/>
</dbReference>
<evidence type="ECO:0000256" key="2">
    <source>
        <dbReference type="ARBA" id="ARBA00022741"/>
    </source>
</evidence>
<evidence type="ECO:0000313" key="8">
    <source>
        <dbReference type="EMBL" id="KIT15277.1"/>
    </source>
</evidence>
<name>A0A0D1CKJ8_9RHOB</name>
<evidence type="ECO:0000313" key="9">
    <source>
        <dbReference type="Proteomes" id="UP000032232"/>
    </source>
</evidence>
<organism evidence="8 9">
    <name type="scientific">Jannaschia aquimarina</name>
    <dbReference type="NCBI Taxonomy" id="935700"/>
    <lineage>
        <taxon>Bacteria</taxon>
        <taxon>Pseudomonadati</taxon>
        <taxon>Pseudomonadota</taxon>
        <taxon>Alphaproteobacteria</taxon>
        <taxon>Rhodobacterales</taxon>
        <taxon>Roseobacteraceae</taxon>
        <taxon>Jannaschia</taxon>
    </lineage>
</organism>
<dbReference type="SUPFAM" id="SSF52540">
    <property type="entry name" value="P-loop containing nucleoside triphosphate hydrolases"/>
    <property type="match status" value="1"/>
</dbReference>
<dbReference type="Proteomes" id="UP000032232">
    <property type="component" value="Unassembled WGS sequence"/>
</dbReference>
<evidence type="ECO:0000256" key="6">
    <source>
        <dbReference type="SAM" id="MobiDB-lite"/>
    </source>
</evidence>
<comment type="subcellular location">
    <subcellularLocation>
        <location evidence="1">Membrane</location>
    </subcellularLocation>
</comment>
<feature type="region of interest" description="Disordered" evidence="6">
    <location>
        <begin position="1"/>
        <end position="21"/>
    </location>
</feature>
<reference evidence="8 9" key="1">
    <citation type="submission" date="2015-02" db="EMBL/GenBank/DDBJ databases">
        <title>Genome Sequence of Jannaschia aquimarina DSM28248, a member of the Roseobacter clade.</title>
        <authorList>
            <person name="Voget S."/>
            <person name="Daniel R."/>
        </authorList>
    </citation>
    <scope>NUCLEOTIDE SEQUENCE [LARGE SCALE GENOMIC DNA]</scope>
    <source>
        <strain evidence="8 9">GSW-M26</strain>
    </source>
</reference>
<dbReference type="GO" id="GO:0003924">
    <property type="term" value="F:GTPase activity"/>
    <property type="evidence" value="ECO:0007669"/>
    <property type="project" value="InterPro"/>
</dbReference>
<accession>A0A0D1CKJ8</accession>
<feature type="domain" description="Dynamin N-terminal" evidence="7">
    <location>
        <begin position="74"/>
        <end position="303"/>
    </location>
</feature>
<evidence type="ECO:0000256" key="1">
    <source>
        <dbReference type="ARBA" id="ARBA00004370"/>
    </source>
</evidence>
<dbReference type="Gene3D" id="3.40.50.300">
    <property type="entry name" value="P-loop containing nucleotide triphosphate hydrolases"/>
    <property type="match status" value="1"/>
</dbReference>
<evidence type="ECO:0000256" key="5">
    <source>
        <dbReference type="ARBA" id="ARBA00023136"/>
    </source>
</evidence>
<dbReference type="RefSeq" id="WP_043919766.1">
    <property type="nucleotide sequence ID" value="NZ_FZPF01000009.1"/>
</dbReference>
<dbReference type="PANTHER" id="PTHR10465:SF0">
    <property type="entry name" value="SARCALUMENIN"/>
    <property type="match status" value="1"/>
</dbReference>
<evidence type="ECO:0000256" key="3">
    <source>
        <dbReference type="ARBA" id="ARBA00022801"/>
    </source>
</evidence>
<dbReference type="PATRIC" id="fig|935700.4.peg.3080"/>
<proteinExistence type="predicted"/>
<evidence type="ECO:0000259" key="7">
    <source>
        <dbReference type="Pfam" id="PF00350"/>
    </source>
</evidence>
<dbReference type="OrthoDB" id="7927795at2"/>
<evidence type="ECO:0000256" key="4">
    <source>
        <dbReference type="ARBA" id="ARBA00023134"/>
    </source>
</evidence>
<dbReference type="STRING" id="935700.jaqu_29800"/>
<keyword evidence="9" id="KW-1185">Reference proteome</keyword>
<comment type="caution">
    <text evidence="8">The sequence shown here is derived from an EMBL/GenBank/DDBJ whole genome shotgun (WGS) entry which is preliminary data.</text>
</comment>
<dbReference type="InterPro" id="IPR027417">
    <property type="entry name" value="P-loop_NTPase"/>
</dbReference>
<keyword evidence="5" id="KW-0472">Membrane</keyword>
<keyword evidence="3" id="KW-0378">Hydrolase</keyword>
<dbReference type="Pfam" id="PF00350">
    <property type="entry name" value="Dynamin_N"/>
    <property type="match status" value="1"/>
</dbReference>
<dbReference type="GO" id="GO:0016020">
    <property type="term" value="C:membrane"/>
    <property type="evidence" value="ECO:0007669"/>
    <property type="project" value="UniProtKB-SubCell"/>
</dbReference>
<keyword evidence="2" id="KW-0547">Nucleotide-binding</keyword>
<gene>
    <name evidence="8" type="primary">der_1</name>
    <name evidence="8" type="ORF">jaqu_29800</name>
</gene>
<dbReference type="EMBL" id="JYFE01000052">
    <property type="protein sequence ID" value="KIT15277.1"/>
    <property type="molecule type" value="Genomic_DNA"/>
</dbReference>
<dbReference type="GO" id="GO:0005525">
    <property type="term" value="F:GTP binding"/>
    <property type="evidence" value="ECO:0007669"/>
    <property type="project" value="UniProtKB-KW"/>
</dbReference>
<keyword evidence="4" id="KW-0342">GTP-binding</keyword>
<sequence length="697" mass="77166">MEMSRINETQADEIAASPSRKTLPDRGLEAFHSFHADRESMVEVLLDIQAIGGDRIARKIDQLIHELRACAPSITMIGQIKSGKTTLVNAMTATPDLLPADVNPWTSVVTSLHMGVKLPDEAPRAAFRFFDADEWDRLVKGGGRIGELAGRTGAEAEAEKLRAQVEQMREKTRERLGKRFELMLGQTHDYARFDDALIKRYVCMGDDFDELSQAEKQGQFADITRSADLWLEDASLPVPLTIRDTPGVNDTFMMREQITIRALRDSRTCVVVLSAHQALSSTDMGLIRLISNMKSREVVIFVNRIDELADPVTQVAEIRASLIDTLSANDGPSDPQIVFGSAYWANAVLNGTLDDLPEDSANALHAYAAHKLGGGAATMGPDGMVWQLSGLPELYSAVGERLAAGPWAQMLDSIRARAANYVAGLRASSQIVTLRSGEGAQLKRVSDEEATKMFDQVARTTREHLQDGLAADFAKFAERVDQVHERFVERALDSLLGHLEEHGEGSVWSYSPDGLRVLMRSAHQVMRRNVTKTGTTAFKLAARQLTDIYGHIFDVEATNFAVAAPDMPDIPPPVTLAQTIALDVKTSWWKGWWGKRRGYRAFAKDFRALIEAETAPMVDELKVKQADEIRGLAMGRLEEFIAEQRDVLADIGAKADISIEELHGLFGITAQEEREMLFEMLFEELGIDEDAFEGERA</sequence>
<dbReference type="InterPro" id="IPR027094">
    <property type="entry name" value="Mitofusin_fam"/>
</dbReference>